<organism evidence="2 3">
    <name type="scientific">Karstenula rhodostoma CBS 690.94</name>
    <dbReference type="NCBI Taxonomy" id="1392251"/>
    <lineage>
        <taxon>Eukaryota</taxon>
        <taxon>Fungi</taxon>
        <taxon>Dikarya</taxon>
        <taxon>Ascomycota</taxon>
        <taxon>Pezizomycotina</taxon>
        <taxon>Dothideomycetes</taxon>
        <taxon>Pleosporomycetidae</taxon>
        <taxon>Pleosporales</taxon>
        <taxon>Massarineae</taxon>
        <taxon>Didymosphaeriaceae</taxon>
        <taxon>Karstenula</taxon>
    </lineage>
</organism>
<keyword evidence="3" id="KW-1185">Reference proteome</keyword>
<comment type="caution">
    <text evidence="2">The sequence shown here is derived from an EMBL/GenBank/DDBJ whole genome shotgun (WGS) entry which is preliminary data.</text>
</comment>
<gene>
    <name evidence="2" type="ORF">P171DRAFT_179802</name>
</gene>
<protein>
    <submittedName>
        <fullName evidence="2">Uncharacterized protein</fullName>
    </submittedName>
</protein>
<name>A0A9P4P573_9PLEO</name>
<feature type="region of interest" description="Disordered" evidence="1">
    <location>
        <begin position="65"/>
        <end position="86"/>
    </location>
</feature>
<reference evidence="2" key="1">
    <citation type="journal article" date="2020" name="Stud. Mycol.">
        <title>101 Dothideomycetes genomes: a test case for predicting lifestyles and emergence of pathogens.</title>
        <authorList>
            <person name="Haridas S."/>
            <person name="Albert R."/>
            <person name="Binder M."/>
            <person name="Bloem J."/>
            <person name="Labutti K."/>
            <person name="Salamov A."/>
            <person name="Andreopoulos B."/>
            <person name="Baker S."/>
            <person name="Barry K."/>
            <person name="Bills G."/>
            <person name="Bluhm B."/>
            <person name="Cannon C."/>
            <person name="Castanera R."/>
            <person name="Culley D."/>
            <person name="Daum C."/>
            <person name="Ezra D."/>
            <person name="Gonzalez J."/>
            <person name="Henrissat B."/>
            <person name="Kuo A."/>
            <person name="Liang C."/>
            <person name="Lipzen A."/>
            <person name="Lutzoni F."/>
            <person name="Magnuson J."/>
            <person name="Mondo S."/>
            <person name="Nolan M."/>
            <person name="Ohm R."/>
            <person name="Pangilinan J."/>
            <person name="Park H.-J."/>
            <person name="Ramirez L."/>
            <person name="Alfaro M."/>
            <person name="Sun H."/>
            <person name="Tritt A."/>
            <person name="Yoshinaga Y."/>
            <person name="Zwiers L.-H."/>
            <person name="Turgeon B."/>
            <person name="Goodwin S."/>
            <person name="Spatafora J."/>
            <person name="Crous P."/>
            <person name="Grigoriev I."/>
        </authorList>
    </citation>
    <scope>NUCLEOTIDE SEQUENCE</scope>
    <source>
        <strain evidence="2">CBS 690.94</strain>
    </source>
</reference>
<dbReference type="AlphaFoldDB" id="A0A9P4P573"/>
<dbReference type="Proteomes" id="UP000799764">
    <property type="component" value="Unassembled WGS sequence"/>
</dbReference>
<dbReference type="EMBL" id="MU001515">
    <property type="protein sequence ID" value="KAF2437656.1"/>
    <property type="molecule type" value="Genomic_DNA"/>
</dbReference>
<evidence type="ECO:0000256" key="1">
    <source>
        <dbReference type="SAM" id="MobiDB-lite"/>
    </source>
</evidence>
<feature type="compositionally biased region" description="Pro residues" evidence="1">
    <location>
        <begin position="1"/>
        <end position="10"/>
    </location>
</feature>
<accession>A0A9P4P573</accession>
<feature type="region of interest" description="Disordered" evidence="1">
    <location>
        <begin position="1"/>
        <end position="32"/>
    </location>
</feature>
<proteinExistence type="predicted"/>
<evidence type="ECO:0000313" key="3">
    <source>
        <dbReference type="Proteomes" id="UP000799764"/>
    </source>
</evidence>
<evidence type="ECO:0000313" key="2">
    <source>
        <dbReference type="EMBL" id="KAF2437656.1"/>
    </source>
</evidence>
<sequence length="140" mass="14842">MWERPAPSPLPKRRPLPFPAQIASPNVLPSRPRAIEVDTNLRSRLEHRERVDALVWSVEVTTPTETGTLPEAATATPDPPPTAAAPSKMSLSYIINDSETPSESSAYPPSLASLACQAIALMSSSPPGGPLTSHPSAART</sequence>